<feature type="non-terminal residue" evidence="2">
    <location>
        <position position="112"/>
    </location>
</feature>
<protein>
    <submittedName>
        <fullName evidence="2">Protein BCL9</fullName>
    </submittedName>
</protein>
<feature type="region of interest" description="Disordered" evidence="1">
    <location>
        <begin position="1"/>
        <end position="112"/>
    </location>
</feature>
<sequence>HGSNAPGPMSAQIEWQKLQQQYFEDRTKMKSDGRQTGPPGAMVSSGPSVPSCVGAPSMVRGAPGQSPRLQGPPPPYHQTQRSASVPVALQSPNPGSPNNPTSNLSLPSPRAS</sequence>
<feature type="compositionally biased region" description="Low complexity" evidence="1">
    <location>
        <begin position="91"/>
        <end position="112"/>
    </location>
</feature>
<feature type="compositionally biased region" description="Basic and acidic residues" evidence="1">
    <location>
        <begin position="23"/>
        <end position="33"/>
    </location>
</feature>
<feature type="non-terminal residue" evidence="2">
    <location>
        <position position="1"/>
    </location>
</feature>
<dbReference type="EMBL" id="GDHC01014844">
    <property type="protein sequence ID" value="JAQ03785.1"/>
    <property type="molecule type" value="Transcribed_RNA"/>
</dbReference>
<name>A0A146L865_LYGHE</name>
<organism evidence="2">
    <name type="scientific">Lygus hesperus</name>
    <name type="common">Western plant bug</name>
    <dbReference type="NCBI Taxonomy" id="30085"/>
    <lineage>
        <taxon>Eukaryota</taxon>
        <taxon>Metazoa</taxon>
        <taxon>Ecdysozoa</taxon>
        <taxon>Arthropoda</taxon>
        <taxon>Hexapoda</taxon>
        <taxon>Insecta</taxon>
        <taxon>Pterygota</taxon>
        <taxon>Neoptera</taxon>
        <taxon>Paraneoptera</taxon>
        <taxon>Hemiptera</taxon>
        <taxon>Heteroptera</taxon>
        <taxon>Panheteroptera</taxon>
        <taxon>Cimicomorpha</taxon>
        <taxon>Miridae</taxon>
        <taxon>Mirini</taxon>
        <taxon>Lygus</taxon>
    </lineage>
</organism>
<reference evidence="2" key="1">
    <citation type="journal article" date="2016" name="Gigascience">
        <title>De novo construction of an expanded transcriptome assembly for the western tarnished plant bug, Lygus hesperus.</title>
        <authorList>
            <person name="Tassone E.E."/>
            <person name="Geib S.M."/>
            <person name="Hall B."/>
            <person name="Fabrick J.A."/>
            <person name="Brent C.S."/>
            <person name="Hull J.J."/>
        </authorList>
    </citation>
    <scope>NUCLEOTIDE SEQUENCE</scope>
</reference>
<gene>
    <name evidence="2" type="primary">lgs_1</name>
    <name evidence="2" type="ORF">g.11017</name>
</gene>
<evidence type="ECO:0000313" key="2">
    <source>
        <dbReference type="EMBL" id="JAQ03785.1"/>
    </source>
</evidence>
<proteinExistence type="predicted"/>
<dbReference type="AlphaFoldDB" id="A0A146L865"/>
<evidence type="ECO:0000256" key="1">
    <source>
        <dbReference type="SAM" id="MobiDB-lite"/>
    </source>
</evidence>
<feature type="compositionally biased region" description="Low complexity" evidence="1">
    <location>
        <begin position="43"/>
        <end position="57"/>
    </location>
</feature>
<accession>A0A146L865</accession>